<dbReference type="InterPro" id="IPR026634">
    <property type="entry name" value="TPST-like"/>
</dbReference>
<keyword evidence="5" id="KW-1185">Reference proteome</keyword>
<name>A0ABQ1QG44_9RHOB</name>
<dbReference type="EMBL" id="BMGI01000001">
    <property type="protein sequence ID" value="GGD24716.1"/>
    <property type="molecule type" value="Genomic_DNA"/>
</dbReference>
<proteinExistence type="predicted"/>
<reference evidence="5" key="1">
    <citation type="journal article" date="2019" name="Int. J. Syst. Evol. Microbiol.">
        <title>The Global Catalogue of Microorganisms (GCM) 10K type strain sequencing project: providing services to taxonomists for standard genome sequencing and annotation.</title>
        <authorList>
            <consortium name="The Broad Institute Genomics Platform"/>
            <consortium name="The Broad Institute Genome Sequencing Center for Infectious Disease"/>
            <person name="Wu L."/>
            <person name="Ma J."/>
        </authorList>
    </citation>
    <scope>NUCLEOTIDE SEQUENCE [LARGE SCALE GENOMIC DNA]</scope>
    <source>
        <strain evidence="5">CGMCC 1.12922</strain>
    </source>
</reference>
<feature type="repeat" description="TPR" evidence="2">
    <location>
        <begin position="58"/>
        <end position="91"/>
    </location>
</feature>
<dbReference type="InterPro" id="IPR011990">
    <property type="entry name" value="TPR-like_helical_dom_sf"/>
</dbReference>
<evidence type="ECO:0000256" key="2">
    <source>
        <dbReference type="PROSITE-ProRule" id="PRU00339"/>
    </source>
</evidence>
<keyword evidence="1" id="KW-0808">Transferase</keyword>
<evidence type="ECO:0000313" key="4">
    <source>
        <dbReference type="EMBL" id="GGD24716.1"/>
    </source>
</evidence>
<organism evidence="4 5">
    <name type="scientific">Sinisalibacter lacisalsi</name>
    <dbReference type="NCBI Taxonomy" id="1526570"/>
    <lineage>
        <taxon>Bacteria</taxon>
        <taxon>Pseudomonadati</taxon>
        <taxon>Pseudomonadota</taxon>
        <taxon>Alphaproteobacteria</taxon>
        <taxon>Rhodobacterales</taxon>
        <taxon>Roseobacteraceae</taxon>
        <taxon>Sinisalibacter</taxon>
    </lineage>
</organism>
<dbReference type="PANTHER" id="PTHR12788">
    <property type="entry name" value="PROTEIN-TYROSINE SULFOTRANSFERASE 2"/>
    <property type="match status" value="1"/>
</dbReference>
<comment type="caution">
    <text evidence="4">The sequence shown here is derived from an EMBL/GenBank/DDBJ whole genome shotgun (WGS) entry which is preliminary data.</text>
</comment>
<dbReference type="InterPro" id="IPR019734">
    <property type="entry name" value="TPR_rpt"/>
</dbReference>
<dbReference type="SMART" id="SM00028">
    <property type="entry name" value="TPR"/>
    <property type="match status" value="6"/>
</dbReference>
<dbReference type="Pfam" id="PF13181">
    <property type="entry name" value="TPR_8"/>
    <property type="match status" value="1"/>
</dbReference>
<evidence type="ECO:0000256" key="3">
    <source>
        <dbReference type="SAM" id="MobiDB-lite"/>
    </source>
</evidence>
<dbReference type="Pfam" id="PF13469">
    <property type="entry name" value="Sulfotransfer_3"/>
    <property type="match status" value="1"/>
</dbReference>
<keyword evidence="2" id="KW-0802">TPR repeat</keyword>
<feature type="region of interest" description="Disordered" evidence="3">
    <location>
        <begin position="1"/>
        <end position="26"/>
    </location>
</feature>
<evidence type="ECO:0000256" key="1">
    <source>
        <dbReference type="ARBA" id="ARBA00022679"/>
    </source>
</evidence>
<dbReference type="SUPFAM" id="SSF48452">
    <property type="entry name" value="TPR-like"/>
    <property type="match status" value="1"/>
</dbReference>
<evidence type="ECO:0000313" key="5">
    <source>
        <dbReference type="Proteomes" id="UP000617355"/>
    </source>
</evidence>
<dbReference type="PROSITE" id="PS50005">
    <property type="entry name" value="TPR"/>
    <property type="match status" value="2"/>
</dbReference>
<accession>A0ABQ1QG44</accession>
<dbReference type="Gene3D" id="3.40.50.300">
    <property type="entry name" value="P-loop containing nucleotide triphosphate hydrolases"/>
    <property type="match status" value="1"/>
</dbReference>
<protein>
    <submittedName>
        <fullName evidence="4">Sulfotransferase</fullName>
    </submittedName>
</protein>
<dbReference type="PANTHER" id="PTHR12788:SF10">
    <property type="entry name" value="PROTEIN-TYROSINE SULFOTRANSFERASE"/>
    <property type="match status" value="1"/>
</dbReference>
<dbReference type="SUPFAM" id="SSF52540">
    <property type="entry name" value="P-loop containing nucleoside triphosphate hydrolases"/>
    <property type="match status" value="1"/>
</dbReference>
<dbReference type="Gene3D" id="1.25.40.10">
    <property type="entry name" value="Tetratricopeptide repeat domain"/>
    <property type="match status" value="2"/>
</dbReference>
<dbReference type="Pfam" id="PF13432">
    <property type="entry name" value="TPR_16"/>
    <property type="match status" value="1"/>
</dbReference>
<dbReference type="Pfam" id="PF14559">
    <property type="entry name" value="TPR_19"/>
    <property type="match status" value="2"/>
</dbReference>
<dbReference type="Proteomes" id="UP000617355">
    <property type="component" value="Unassembled WGS sequence"/>
</dbReference>
<dbReference type="InterPro" id="IPR027417">
    <property type="entry name" value="P-loop_NTPase"/>
</dbReference>
<feature type="repeat" description="TPR" evidence="2">
    <location>
        <begin position="265"/>
        <end position="298"/>
    </location>
</feature>
<gene>
    <name evidence="4" type="ORF">GCM10011358_06420</name>
</gene>
<sequence>MSEPGESGSEAGRSRETGNRPSPTPEALASLQGLLMRGAFAQALEVAERLAQQYPGHARVENMLGLAQMQSGQVEPALAAFARANAADPRFAGAYINRANLLIALGRFAAAVPVCEAALAAVAGAEEAAKAHHLLAVAHASTGARVAAEGAFRAAIAANPDMVAAHAGLGGLLATLGRFNEAVAVLEAAAQRWPDDTSIARNFGTALIELGRFEAAVDVLEPAGSRNPLDAPLQIARVRALRGAGRIEAATEAAEAAIRAEPRSAEAHGLLGSCRRALGDETGAIAAYDAALEIAPDDPTALVARWRMSPLPPGHPGRDRIAARLADPATAPDLRTALELVLFAADDKAGHTEAAFDHLIRAGRAKRAARPYDIEAQARMFEAIRGMFTASIAPLEGIEPVPVRPVFIVGMPRSGTSLVEQILASHPSVFGGGELPVLGRAMAEAGWGAGRIGAAPSAEMLGRLRRTYLDALAALGSNRPVITDKTPMNFRWLGFALAALPEARVLVMRRDARATCFSNLTHDLSGRANDFGADMVDTAEMYLLHLNLVGHWQQHYPDRISIVPYERLTENQESESRAIVAAAGLAWDPACLAFHETRRAVRTASAEQVRRPIYTGSSEAWRRYAQHLRPMLERLKGL</sequence>